<evidence type="ECO:0000256" key="1">
    <source>
        <dbReference type="ARBA" id="ARBA00007769"/>
    </source>
</evidence>
<dbReference type="RefSeq" id="WP_184201665.1">
    <property type="nucleotide sequence ID" value="NZ_JACHGW010000004.1"/>
</dbReference>
<dbReference type="GO" id="GO:0051287">
    <property type="term" value="F:NAD binding"/>
    <property type="evidence" value="ECO:0007669"/>
    <property type="project" value="InterPro"/>
</dbReference>
<name>A0A7W9SUC1_ARMRO</name>
<dbReference type="AlphaFoldDB" id="A0A7W9SUC1"/>
<dbReference type="PANTHER" id="PTHR11835">
    <property type="entry name" value="DECARBOXYLATING DEHYDROGENASES-ISOCITRATE, ISOPROPYLMALATE, TARTRATE"/>
    <property type="match status" value="1"/>
</dbReference>
<dbReference type="GO" id="GO:0006102">
    <property type="term" value="P:isocitrate metabolic process"/>
    <property type="evidence" value="ECO:0007669"/>
    <property type="project" value="TreeGrafter"/>
</dbReference>
<dbReference type="InterPro" id="IPR024084">
    <property type="entry name" value="IsoPropMal-DH-like_dom"/>
</dbReference>
<proteinExistence type="inferred from homology"/>
<dbReference type="GO" id="GO:0000287">
    <property type="term" value="F:magnesium ion binding"/>
    <property type="evidence" value="ECO:0007669"/>
    <property type="project" value="InterPro"/>
</dbReference>
<dbReference type="InterPro" id="IPR019818">
    <property type="entry name" value="IsoCit/isopropylmalate_DH_CS"/>
</dbReference>
<protein>
    <submittedName>
        <fullName evidence="4">Isocitrate dehydrogenase (NAD+)</fullName>
        <ecNumber evidence="4">1.1.1.41</ecNumber>
    </submittedName>
</protein>
<keyword evidence="2 4" id="KW-0560">Oxidoreductase</keyword>
<evidence type="ECO:0000313" key="5">
    <source>
        <dbReference type="Proteomes" id="UP000520814"/>
    </source>
</evidence>
<sequence length="384" mass="40870">MAVHNVTLIRGDGTGPELVEATRRVLEAAVATSGSSFNWDVVEAGVDIMETAGTPLPENVLESCRKNKVALKGPITTPIGTGFRSVNVALRKELDLYACIRPCKSYKGVRSRYENIDIVIVRENTEDLYAGVEYDLGSPEAQTIIDMAGGKIKPGSAISIKPFSVEGIRRIIKIAFDYAIENNRKKVTAVCKANIMKYTDGLFYKVAREVAAAYGATFAPGTPAAAQPDPTMADCAGKGAGIVYDEWLVDAMCMQLVQKPENYDILVMPNLYGDILSDLGAGLVGGLGVAPGANIGADCALFEATHGSAPKYKGQNKVNPTALILSGYLMLKYLKEDAAAARLEAAIEKVIADGTHVTYDMKPDRNDPTAVGTAEMADAIIAAL</sequence>
<reference evidence="4 5" key="1">
    <citation type="submission" date="2020-08" db="EMBL/GenBank/DDBJ databases">
        <title>Genomic Encyclopedia of Type Strains, Phase IV (KMG-IV): sequencing the most valuable type-strain genomes for metagenomic binning, comparative biology and taxonomic classification.</title>
        <authorList>
            <person name="Goeker M."/>
        </authorList>
    </citation>
    <scope>NUCLEOTIDE SEQUENCE [LARGE SCALE GENOMIC DNA]</scope>
    <source>
        <strain evidence="4 5">DSM 23562</strain>
    </source>
</reference>
<dbReference type="PROSITE" id="PS00470">
    <property type="entry name" value="IDH_IMDH"/>
    <property type="match status" value="1"/>
</dbReference>
<feature type="domain" description="Isopropylmalate dehydrogenase-like" evidence="3">
    <location>
        <begin position="5"/>
        <end position="380"/>
    </location>
</feature>
<keyword evidence="5" id="KW-1185">Reference proteome</keyword>
<dbReference type="EMBL" id="JACHGW010000004">
    <property type="protein sequence ID" value="MBB6052508.1"/>
    <property type="molecule type" value="Genomic_DNA"/>
</dbReference>
<comment type="similarity">
    <text evidence="1">Belongs to the isocitrate and isopropylmalate dehydrogenases family.</text>
</comment>
<dbReference type="PANTHER" id="PTHR11835:SF34">
    <property type="entry name" value="ISOCITRATE DEHYDROGENASE [NAD] SUBUNIT ALPHA, MITOCHONDRIAL"/>
    <property type="match status" value="1"/>
</dbReference>
<dbReference type="EC" id="1.1.1.41" evidence="4"/>
<organism evidence="4 5">
    <name type="scientific">Armatimonas rosea</name>
    <dbReference type="NCBI Taxonomy" id="685828"/>
    <lineage>
        <taxon>Bacteria</taxon>
        <taxon>Bacillati</taxon>
        <taxon>Armatimonadota</taxon>
        <taxon>Armatimonadia</taxon>
        <taxon>Armatimonadales</taxon>
        <taxon>Armatimonadaceae</taxon>
        <taxon>Armatimonas</taxon>
    </lineage>
</organism>
<gene>
    <name evidence="4" type="ORF">HNQ39_004329</name>
</gene>
<comment type="caution">
    <text evidence="4">The sequence shown here is derived from an EMBL/GenBank/DDBJ whole genome shotgun (WGS) entry which is preliminary data.</text>
</comment>
<dbReference type="SUPFAM" id="SSF53659">
    <property type="entry name" value="Isocitrate/Isopropylmalate dehydrogenase-like"/>
    <property type="match status" value="1"/>
</dbReference>
<dbReference type="GO" id="GO:0004449">
    <property type="term" value="F:isocitrate dehydrogenase (NAD+) activity"/>
    <property type="evidence" value="ECO:0007669"/>
    <property type="project" value="UniProtKB-EC"/>
</dbReference>
<dbReference type="Pfam" id="PF00180">
    <property type="entry name" value="Iso_dh"/>
    <property type="match status" value="1"/>
</dbReference>
<dbReference type="Gene3D" id="3.40.718.10">
    <property type="entry name" value="Isopropylmalate Dehydrogenase"/>
    <property type="match status" value="1"/>
</dbReference>
<evidence type="ECO:0000259" key="3">
    <source>
        <dbReference type="SMART" id="SM01329"/>
    </source>
</evidence>
<dbReference type="GO" id="GO:0006099">
    <property type="term" value="P:tricarboxylic acid cycle"/>
    <property type="evidence" value="ECO:0007669"/>
    <property type="project" value="TreeGrafter"/>
</dbReference>
<accession>A0A7W9SUC1</accession>
<evidence type="ECO:0000256" key="2">
    <source>
        <dbReference type="ARBA" id="ARBA00023002"/>
    </source>
</evidence>
<dbReference type="Proteomes" id="UP000520814">
    <property type="component" value="Unassembled WGS sequence"/>
</dbReference>
<evidence type="ECO:0000313" key="4">
    <source>
        <dbReference type="EMBL" id="MBB6052508.1"/>
    </source>
</evidence>
<dbReference type="SMART" id="SM01329">
    <property type="entry name" value="Iso_dh"/>
    <property type="match status" value="1"/>
</dbReference>